<evidence type="ECO:0000313" key="1">
    <source>
        <dbReference type="EMBL" id="DAF89358.1"/>
    </source>
</evidence>
<reference evidence="1" key="1">
    <citation type="journal article" date="2021" name="Proc. Natl. Acad. Sci. U.S.A.">
        <title>A Catalog of Tens of Thousands of Viruses from Human Metagenomes Reveals Hidden Associations with Chronic Diseases.</title>
        <authorList>
            <person name="Tisza M.J."/>
            <person name="Buck C.B."/>
        </authorList>
    </citation>
    <scope>NUCLEOTIDE SEQUENCE</scope>
    <source>
        <strain evidence="1">Ct7BG1</strain>
    </source>
</reference>
<proteinExistence type="predicted"/>
<keyword evidence="1" id="KW-0675">Receptor</keyword>
<sequence length="146" mass="15761">MAIKKAIFKIFNGSTWDEYHHKTDSAQVAHTNSDNSATTAEAIFNGTTAKATLASGNTGDITLRKHGNIVVALGRLKTSATAAGATLATIPAGYRPNRYVRLLAPRYDLRYGNIGINTDGVVALVNDSQLSETNKEYYINLCWVLA</sequence>
<protein>
    <submittedName>
        <fullName evidence="1">Receptor binding protein</fullName>
    </submittedName>
</protein>
<accession>A0A8S5U4M8</accession>
<name>A0A8S5U4M8_9CAUD</name>
<dbReference type="EMBL" id="BK016008">
    <property type="protein sequence ID" value="DAF89358.1"/>
    <property type="molecule type" value="Genomic_DNA"/>
</dbReference>
<organism evidence="1">
    <name type="scientific">Siphoviridae sp. ct7BG1</name>
    <dbReference type="NCBI Taxonomy" id="2825349"/>
    <lineage>
        <taxon>Viruses</taxon>
        <taxon>Duplodnaviria</taxon>
        <taxon>Heunggongvirae</taxon>
        <taxon>Uroviricota</taxon>
        <taxon>Caudoviricetes</taxon>
    </lineage>
</organism>